<dbReference type="RefSeq" id="WP_203769066.1">
    <property type="nucleotide sequence ID" value="NZ_BAAAYJ010000013.1"/>
</dbReference>
<dbReference type="GO" id="GO:0000287">
    <property type="term" value="F:magnesium ion binding"/>
    <property type="evidence" value="ECO:0007669"/>
    <property type="project" value="UniProtKB-ARBA"/>
</dbReference>
<dbReference type="InterPro" id="IPR051157">
    <property type="entry name" value="PDH/Transketolase"/>
</dbReference>
<dbReference type="CDD" id="cd07033">
    <property type="entry name" value="TPP_PYR_DXS_TK_like"/>
    <property type="match status" value="1"/>
</dbReference>
<evidence type="ECO:0000313" key="2">
    <source>
        <dbReference type="EMBL" id="GIE49648.1"/>
    </source>
</evidence>
<organism evidence="2 3">
    <name type="scientific">Actinoplanes nipponensis</name>
    <dbReference type="NCBI Taxonomy" id="135950"/>
    <lineage>
        <taxon>Bacteria</taxon>
        <taxon>Bacillati</taxon>
        <taxon>Actinomycetota</taxon>
        <taxon>Actinomycetes</taxon>
        <taxon>Micromonosporales</taxon>
        <taxon>Micromonosporaceae</taxon>
        <taxon>Actinoplanes</taxon>
    </lineage>
</organism>
<comment type="caution">
    <text evidence="2">The sequence shown here is derived from an EMBL/GenBank/DDBJ whole genome shotgun (WGS) entry which is preliminary data.</text>
</comment>
<dbReference type="Proteomes" id="UP000647172">
    <property type="component" value="Unassembled WGS sequence"/>
</dbReference>
<dbReference type="InterPro" id="IPR009014">
    <property type="entry name" value="Transketo_C/PFOR_II"/>
</dbReference>
<name>A0A919JFB5_9ACTN</name>
<dbReference type="SUPFAM" id="SSF52518">
    <property type="entry name" value="Thiamin diphosphate-binding fold (THDP-binding)"/>
    <property type="match status" value="1"/>
</dbReference>
<sequence>MRETFVATTTALLEEDPRTAVVLADISADAFAPAQRRHPDRVLNVGIREQLMLGVAGGLALTGLRPYVHSYAPFVVDRAYEQIKLDLGHQDAGAVLVSIGASYDASTAGYTHHSPGDVALLDTLEDWTVHVPGHPNEVPALLRAAARTDDRIYVRLSSQQNSRAYAAAGELRVVRQGWAGAPVVLAIGPMLDPVLAATADLDVTVAYTLTPRPLDGRRLRELVNREIVVVEPYLAGTSSRLVAAALSDVPHRSLHLGVGRAEQRRYGTPADHARWHGLDPAGLRASISGFLQAARR</sequence>
<dbReference type="Gene3D" id="3.40.50.970">
    <property type="match status" value="1"/>
</dbReference>
<feature type="domain" description="Transketolase-like pyrimidine-binding" evidence="1">
    <location>
        <begin position="1"/>
        <end position="164"/>
    </location>
</feature>
<proteinExistence type="predicted"/>
<dbReference type="EMBL" id="BOMQ01000036">
    <property type="protein sequence ID" value="GIE49648.1"/>
    <property type="molecule type" value="Genomic_DNA"/>
</dbReference>
<evidence type="ECO:0000313" key="3">
    <source>
        <dbReference type="Proteomes" id="UP000647172"/>
    </source>
</evidence>
<evidence type="ECO:0000259" key="1">
    <source>
        <dbReference type="SMART" id="SM00861"/>
    </source>
</evidence>
<dbReference type="AlphaFoldDB" id="A0A919JFB5"/>
<dbReference type="SMART" id="SM00861">
    <property type="entry name" value="Transket_pyr"/>
    <property type="match status" value="1"/>
</dbReference>
<reference evidence="2" key="1">
    <citation type="submission" date="2021-01" db="EMBL/GenBank/DDBJ databases">
        <title>Whole genome shotgun sequence of Actinoplanes nipponensis NBRC 14063.</title>
        <authorList>
            <person name="Komaki H."/>
            <person name="Tamura T."/>
        </authorList>
    </citation>
    <scope>NUCLEOTIDE SEQUENCE</scope>
    <source>
        <strain evidence="2">NBRC 14063</strain>
    </source>
</reference>
<dbReference type="Pfam" id="PF02779">
    <property type="entry name" value="Transket_pyr"/>
    <property type="match status" value="1"/>
</dbReference>
<dbReference type="SUPFAM" id="SSF52922">
    <property type="entry name" value="TK C-terminal domain-like"/>
    <property type="match status" value="1"/>
</dbReference>
<dbReference type="InterPro" id="IPR029061">
    <property type="entry name" value="THDP-binding"/>
</dbReference>
<dbReference type="PANTHER" id="PTHR43825:SF1">
    <property type="entry name" value="TRANSKETOLASE-LIKE PYRIMIDINE-BINDING DOMAIN-CONTAINING PROTEIN"/>
    <property type="match status" value="1"/>
</dbReference>
<accession>A0A919JFB5</accession>
<dbReference type="Gene3D" id="3.40.50.920">
    <property type="match status" value="1"/>
</dbReference>
<dbReference type="PANTHER" id="PTHR43825">
    <property type="entry name" value="PYRUVATE DEHYDROGENASE E1 COMPONENT"/>
    <property type="match status" value="1"/>
</dbReference>
<protein>
    <submittedName>
        <fullName evidence="2">Transketolase</fullName>
    </submittedName>
</protein>
<gene>
    <name evidence="2" type="ORF">Ani05nite_31820</name>
</gene>
<keyword evidence="3" id="KW-1185">Reference proteome</keyword>
<dbReference type="InterPro" id="IPR005475">
    <property type="entry name" value="Transketolase-like_Pyr-bd"/>
</dbReference>